<gene>
    <name evidence="1" type="ORF">MAR_ORF232</name>
</gene>
<evidence type="ECO:0000313" key="2">
    <source>
        <dbReference type="Proteomes" id="UP000029780"/>
    </source>
</evidence>
<keyword evidence="2" id="KW-1185">Reference proteome</keyword>
<dbReference type="EMBL" id="GU071086">
    <property type="protein sequence ID" value="ADB04010.1"/>
    <property type="molecule type" value="Genomic_DNA"/>
</dbReference>
<dbReference type="RefSeq" id="YP_003406972.1">
    <property type="nucleotide sequence ID" value="NC_013756.1"/>
</dbReference>
<dbReference type="KEGG" id="vg:8746469"/>
<accession>D2XAN3</accession>
<proteinExistence type="predicted"/>
<organismHost>
    <name type="scientific">Acanthamoeba</name>
    <dbReference type="NCBI Taxonomy" id="5754"/>
</organismHost>
<organism evidence="1 2">
    <name type="scientific">Marseillevirus marseillevirus</name>
    <name type="common">GBM</name>
    <dbReference type="NCBI Taxonomy" id="694581"/>
    <lineage>
        <taxon>Viruses</taxon>
        <taxon>Varidnaviria</taxon>
        <taxon>Bamfordvirae</taxon>
        <taxon>Nucleocytoviricota</taxon>
        <taxon>Megaviricetes</taxon>
        <taxon>Pimascovirales</taxon>
        <taxon>Pimascovirales incertae sedis</taxon>
        <taxon>Marseilleviridae</taxon>
        <taxon>Marseillevirus</taxon>
        <taxon>Marseillevirus massiliense</taxon>
    </lineage>
</organism>
<name>D2XAN3_GBMV</name>
<protein>
    <submittedName>
        <fullName evidence="1">Uncharacterized protein</fullName>
    </submittedName>
</protein>
<reference evidence="1 2" key="1">
    <citation type="journal article" date="2009" name="Proc. Natl. Acad. Sci. U.S.A.">
        <title>Giant Marseillevirus highlights the role of amoebae as a melting pot in emergence of chimeric microorganisms.</title>
        <authorList>
            <person name="Boyer M."/>
            <person name="Yutin N."/>
            <person name="Pagnier I."/>
            <person name="Barrassi L."/>
            <person name="Fournous G."/>
            <person name="Espinosa L."/>
            <person name="Robert C."/>
            <person name="Azza S."/>
            <person name="Sun S."/>
            <person name="Rossmann M.G."/>
            <person name="Suzan-Monti M."/>
            <person name="La Scola B."/>
            <person name="Koonin E.V."/>
            <person name="Raoult D."/>
        </authorList>
    </citation>
    <scope>NUCLEOTIDE SEQUENCE [LARGE SCALE GENOMIC DNA]</scope>
    <source>
        <strain evidence="1 2">T19</strain>
    </source>
</reference>
<dbReference type="Proteomes" id="UP000029780">
    <property type="component" value="Segment"/>
</dbReference>
<dbReference type="GeneID" id="8746469"/>
<evidence type="ECO:0000313" key="1">
    <source>
        <dbReference type="EMBL" id="ADB04010.1"/>
    </source>
</evidence>
<dbReference type="OrthoDB" id="18482at10239"/>
<sequence length="147" mass="16397">MTSFAEKCLCWSVEMGWDVPSKILAFCGTRAPEAAYIAENTGRQELSFSLFPLGGTEAKAMLEKAIASGDSTLVSFVCERYSFDDWEEALTLALKHKQEGLAALFIELGATKERHVSEFCASKDPSILLKLVEQKKEQSFLWDSFLQ</sequence>